<accession>A0A1H7DTK4</accession>
<reference evidence="8 9" key="1">
    <citation type="submission" date="2016-10" db="EMBL/GenBank/DDBJ databases">
        <authorList>
            <person name="de Groot N.N."/>
        </authorList>
    </citation>
    <scope>NUCLEOTIDE SEQUENCE [LARGE SCALE GENOMIC DNA]</scope>
    <source>
        <strain evidence="8 9">DSM 29340</strain>
    </source>
</reference>
<evidence type="ECO:0000313" key="8">
    <source>
        <dbReference type="EMBL" id="SEK02630.1"/>
    </source>
</evidence>
<feature type="signal peptide" evidence="5">
    <location>
        <begin position="1"/>
        <end position="24"/>
    </location>
</feature>
<organism evidence="8 9">
    <name type="scientific">Cribrihabitans marinus</name>
    <dbReference type="NCBI Taxonomy" id="1227549"/>
    <lineage>
        <taxon>Bacteria</taxon>
        <taxon>Pseudomonadati</taxon>
        <taxon>Pseudomonadota</taxon>
        <taxon>Alphaproteobacteria</taxon>
        <taxon>Rhodobacterales</taxon>
        <taxon>Paracoccaceae</taxon>
        <taxon>Cribrihabitans</taxon>
    </lineage>
</organism>
<dbReference type="InterPro" id="IPR013686">
    <property type="entry name" value="Polypept-transport_assoc_ShlB"/>
</dbReference>
<feature type="domain" description="Polypeptide-transport-associated ShlB-type" evidence="7">
    <location>
        <begin position="93"/>
        <end position="145"/>
    </location>
</feature>
<keyword evidence="2" id="KW-0812">Transmembrane</keyword>
<dbReference type="Pfam" id="PF08479">
    <property type="entry name" value="POTRA_2"/>
    <property type="match status" value="1"/>
</dbReference>
<evidence type="ECO:0000256" key="3">
    <source>
        <dbReference type="ARBA" id="ARBA00023237"/>
    </source>
</evidence>
<evidence type="ECO:0000256" key="4">
    <source>
        <dbReference type="SAM" id="MobiDB-lite"/>
    </source>
</evidence>
<dbReference type="OrthoDB" id="7497550at2"/>
<feature type="chain" id="PRO_5011439833" evidence="5">
    <location>
        <begin position="25"/>
        <end position="574"/>
    </location>
</feature>
<dbReference type="RefSeq" id="WP_092370310.1">
    <property type="nucleotide sequence ID" value="NZ_FNYD01000012.1"/>
</dbReference>
<name>A0A1H7DTK4_9RHOB</name>
<dbReference type="GO" id="GO:0008320">
    <property type="term" value="F:protein transmembrane transporter activity"/>
    <property type="evidence" value="ECO:0007669"/>
    <property type="project" value="TreeGrafter"/>
</dbReference>
<sequence length="574" mass="61491">MPFANTLSPRTVVLAGVLSLLAQAGLAQTASNIAPSTFQPENRQATSAPVTVARDPGADTPAGSDRLFVTVGAVDLRNPLPQMRAANERFRATLAGKRVPASEIFRAVRELEAAYAEAGFVLARVVLPQQTVRDGGTVRVEVVNGFVERIDSSAVPDPVRARVAAITAPLVGRPGLRIQQIERALLLAGDTYGVRLASTLATGQQSGGTALILDGQYKRVTGSYGLDNTLSDELGPFNLSMGLELNGALEMGETFYGRLGGAPQDYFSSDPQYRIAALGAVVPIGLDGLTFNVEGTLSQSNPDDALVPTTSQFDRLSLRLYYPWIRSRAFNLTSQFILDRQNDEQELKLPGGNIPIYRDELTVLRASLDAGWQFDSGAYLRTSAILSQGIDALGARSAAEAAGNGVPLSRQGADDEFTKLVVGVSYDRPLSPDWSLSLRGRIQENFGDPLLTSEQFSIAGAGELSTFDAGSVKGDDGWVMRAEVAHQSRMSLGGIGLIVKPYLFGAYGEVGLEQPTIVEQGSTTATSYGVGIELLTIEESDYSNATLRLEYGRGERDDNEPDDDRFSIVASRRF</sequence>
<dbReference type="GO" id="GO:0046819">
    <property type="term" value="P:protein secretion by the type V secretion system"/>
    <property type="evidence" value="ECO:0007669"/>
    <property type="project" value="TreeGrafter"/>
</dbReference>
<keyword evidence="1" id="KW-0472">Membrane</keyword>
<evidence type="ECO:0000256" key="2">
    <source>
        <dbReference type="ARBA" id="ARBA00022692"/>
    </source>
</evidence>
<evidence type="ECO:0000256" key="5">
    <source>
        <dbReference type="SAM" id="SignalP"/>
    </source>
</evidence>
<dbReference type="PANTHER" id="PTHR34597:SF6">
    <property type="entry name" value="BLR6126 PROTEIN"/>
    <property type="match status" value="1"/>
</dbReference>
<dbReference type="InterPro" id="IPR005565">
    <property type="entry name" value="Hemolysn_activator_HlyB_C"/>
</dbReference>
<dbReference type="Gene3D" id="2.40.160.50">
    <property type="entry name" value="membrane protein fhac: a member of the omp85/tpsb transporter family"/>
    <property type="match status" value="1"/>
</dbReference>
<evidence type="ECO:0000313" key="9">
    <source>
        <dbReference type="Proteomes" id="UP000199379"/>
    </source>
</evidence>
<proteinExistence type="predicted"/>
<protein>
    <submittedName>
        <fullName evidence="8">Hemolysin activation/secretion protein</fullName>
    </submittedName>
</protein>
<keyword evidence="9" id="KW-1185">Reference proteome</keyword>
<dbReference type="InterPro" id="IPR051544">
    <property type="entry name" value="TPS_OM_transporter"/>
</dbReference>
<dbReference type="Proteomes" id="UP000199379">
    <property type="component" value="Unassembled WGS sequence"/>
</dbReference>
<keyword evidence="5" id="KW-0732">Signal</keyword>
<feature type="region of interest" description="Disordered" evidence="4">
    <location>
        <begin position="35"/>
        <end position="63"/>
    </location>
</feature>
<feature type="compositionally biased region" description="Polar residues" evidence="4">
    <location>
        <begin position="35"/>
        <end position="49"/>
    </location>
</feature>
<dbReference type="STRING" id="1227549.SAMN05444007_11217"/>
<evidence type="ECO:0000259" key="6">
    <source>
        <dbReference type="Pfam" id="PF03865"/>
    </source>
</evidence>
<dbReference type="Gene3D" id="3.10.20.310">
    <property type="entry name" value="membrane protein fhac"/>
    <property type="match status" value="1"/>
</dbReference>
<evidence type="ECO:0000256" key="1">
    <source>
        <dbReference type="ARBA" id="ARBA00022452"/>
    </source>
</evidence>
<dbReference type="GO" id="GO:0098046">
    <property type="term" value="C:type V protein secretion system complex"/>
    <property type="evidence" value="ECO:0007669"/>
    <property type="project" value="TreeGrafter"/>
</dbReference>
<keyword evidence="3" id="KW-0998">Cell outer membrane</keyword>
<dbReference type="PANTHER" id="PTHR34597">
    <property type="entry name" value="SLR1661 PROTEIN"/>
    <property type="match status" value="1"/>
</dbReference>
<keyword evidence="1" id="KW-1134">Transmembrane beta strand</keyword>
<dbReference type="AlphaFoldDB" id="A0A1H7DTK4"/>
<gene>
    <name evidence="8" type="ORF">SAMN05444007_11217</name>
</gene>
<dbReference type="Pfam" id="PF03865">
    <property type="entry name" value="ShlB"/>
    <property type="match status" value="1"/>
</dbReference>
<dbReference type="EMBL" id="FNYD01000012">
    <property type="protein sequence ID" value="SEK02630.1"/>
    <property type="molecule type" value="Genomic_DNA"/>
</dbReference>
<evidence type="ECO:0000259" key="7">
    <source>
        <dbReference type="Pfam" id="PF08479"/>
    </source>
</evidence>
<feature type="domain" description="Haemolysin activator HlyB C-terminal" evidence="6">
    <location>
        <begin position="216"/>
        <end position="533"/>
    </location>
</feature>